<gene>
    <name evidence="2" type="ORF">DPMN_130074</name>
</gene>
<accession>A0A9D4K1I9</accession>
<dbReference type="Proteomes" id="UP000828390">
    <property type="component" value="Unassembled WGS sequence"/>
</dbReference>
<keyword evidence="1" id="KW-1133">Transmembrane helix</keyword>
<proteinExistence type="predicted"/>
<organism evidence="2 3">
    <name type="scientific">Dreissena polymorpha</name>
    <name type="common">Zebra mussel</name>
    <name type="synonym">Mytilus polymorpha</name>
    <dbReference type="NCBI Taxonomy" id="45954"/>
    <lineage>
        <taxon>Eukaryota</taxon>
        <taxon>Metazoa</taxon>
        <taxon>Spiralia</taxon>
        <taxon>Lophotrochozoa</taxon>
        <taxon>Mollusca</taxon>
        <taxon>Bivalvia</taxon>
        <taxon>Autobranchia</taxon>
        <taxon>Heteroconchia</taxon>
        <taxon>Euheterodonta</taxon>
        <taxon>Imparidentia</taxon>
        <taxon>Neoheterodontei</taxon>
        <taxon>Myida</taxon>
        <taxon>Dreissenoidea</taxon>
        <taxon>Dreissenidae</taxon>
        <taxon>Dreissena</taxon>
    </lineage>
</organism>
<dbReference type="AlphaFoldDB" id="A0A9D4K1I9"/>
<protein>
    <submittedName>
        <fullName evidence="2">Uncharacterized protein</fullName>
    </submittedName>
</protein>
<feature type="transmembrane region" description="Helical" evidence="1">
    <location>
        <begin position="100"/>
        <end position="122"/>
    </location>
</feature>
<keyword evidence="1" id="KW-0472">Membrane</keyword>
<keyword evidence="1" id="KW-0812">Transmembrane</keyword>
<evidence type="ECO:0000313" key="2">
    <source>
        <dbReference type="EMBL" id="KAH3828123.1"/>
    </source>
</evidence>
<comment type="caution">
    <text evidence="2">The sequence shown here is derived from an EMBL/GenBank/DDBJ whole genome shotgun (WGS) entry which is preliminary data.</text>
</comment>
<evidence type="ECO:0000313" key="3">
    <source>
        <dbReference type="Proteomes" id="UP000828390"/>
    </source>
</evidence>
<keyword evidence="3" id="KW-1185">Reference proteome</keyword>
<evidence type="ECO:0000256" key="1">
    <source>
        <dbReference type="SAM" id="Phobius"/>
    </source>
</evidence>
<sequence length="132" mass="15256">MKLAITLRHLATGDSYATLQYDVRVARTTIGFILREVCDALVMELKHDVIDCPVDSDAWNALPRSSRRNGMFHMHVELWMGNKLPPESLQRRGPCTMFEISVGFGFFLFWLMSRCFIVVRYLTTRPGRRSTN</sequence>
<name>A0A9D4K1I9_DREPO</name>
<reference evidence="2" key="1">
    <citation type="journal article" date="2019" name="bioRxiv">
        <title>The Genome of the Zebra Mussel, Dreissena polymorpha: A Resource for Invasive Species Research.</title>
        <authorList>
            <person name="McCartney M.A."/>
            <person name="Auch B."/>
            <person name="Kono T."/>
            <person name="Mallez S."/>
            <person name="Zhang Y."/>
            <person name="Obille A."/>
            <person name="Becker A."/>
            <person name="Abrahante J.E."/>
            <person name="Garbe J."/>
            <person name="Badalamenti J.P."/>
            <person name="Herman A."/>
            <person name="Mangelson H."/>
            <person name="Liachko I."/>
            <person name="Sullivan S."/>
            <person name="Sone E.D."/>
            <person name="Koren S."/>
            <person name="Silverstein K.A.T."/>
            <person name="Beckman K.B."/>
            <person name="Gohl D.M."/>
        </authorList>
    </citation>
    <scope>NUCLEOTIDE SEQUENCE</scope>
    <source>
        <strain evidence="2">Duluth1</strain>
        <tissue evidence="2">Whole animal</tissue>
    </source>
</reference>
<dbReference type="EMBL" id="JAIWYP010000005">
    <property type="protein sequence ID" value="KAH3828123.1"/>
    <property type="molecule type" value="Genomic_DNA"/>
</dbReference>
<reference evidence="2" key="2">
    <citation type="submission" date="2020-11" db="EMBL/GenBank/DDBJ databases">
        <authorList>
            <person name="McCartney M.A."/>
            <person name="Auch B."/>
            <person name="Kono T."/>
            <person name="Mallez S."/>
            <person name="Becker A."/>
            <person name="Gohl D.M."/>
            <person name="Silverstein K.A.T."/>
            <person name="Koren S."/>
            <person name="Bechman K.B."/>
            <person name="Herman A."/>
            <person name="Abrahante J.E."/>
            <person name="Garbe J."/>
        </authorList>
    </citation>
    <scope>NUCLEOTIDE SEQUENCE</scope>
    <source>
        <strain evidence="2">Duluth1</strain>
        <tissue evidence="2">Whole animal</tissue>
    </source>
</reference>